<keyword evidence="4" id="KW-0564">Palmitate</keyword>
<feature type="chain" id="PRO_5047262928" evidence="6">
    <location>
        <begin position="22"/>
        <end position="494"/>
    </location>
</feature>
<keyword evidence="8" id="KW-1185">Reference proteome</keyword>
<dbReference type="PROSITE" id="PS51257">
    <property type="entry name" value="PROKAR_LIPOPROTEIN"/>
    <property type="match status" value="1"/>
</dbReference>
<gene>
    <name evidence="7" type="ORF">ACFFNY_08495</name>
</gene>
<dbReference type="PANTHER" id="PTHR43649:SF33">
    <property type="entry name" value="POLYGALACTURONAN_RHAMNOGALACTURONAN-BINDING PROTEIN YTCQ"/>
    <property type="match status" value="1"/>
</dbReference>
<proteinExistence type="predicted"/>
<dbReference type="Pfam" id="PF01547">
    <property type="entry name" value="SBP_bac_1"/>
    <property type="match status" value="1"/>
</dbReference>
<sequence length="494" mass="54757">MKGSWKRSAIALVACAGVTLAGCNGKGAGGAEPGANAGPVKFTVFIAGGGGNPPKDKDPILLQLNKELNMDMDFNINSTEYSQVLTAKITGGTPPDVFTVDKGQIKQFADQNLLLDIGPYLNQMPNVKKAYAESDLNKGKYGGKLYALDKRPSIPMYTYWIRADWLKKLNLQPPKTVEEFRNVLLAFTERDPDGNGKKDTFGLTGADTPAFSGIFSAFGVANPGNWMVRDNKAVYSTTDPAMKAAVAYIADLIKSGVVDPEIITNQNPSDKVFKGQAGVIYSNWPSMSVEAKVKVWKDINPNAEWIQLDALTGPGGKYQGMWDVGQTQTMIALSKSLEKQPNKLNKILEFLNYITDPGKGQMIVNYGIEGKHYNIENGKFVALPAMADLGYAWQMQLTGRSEMEYLKNKFAGQDAYIEFALKQPRIQVYTQFVPIPEGTIADNRYEYEELVKFMYDKRPLADWDQYVETLNTKFNVTARTREAEKTLKELGYLK</sequence>
<dbReference type="Gene3D" id="3.40.190.10">
    <property type="entry name" value="Periplasmic binding protein-like II"/>
    <property type="match status" value="2"/>
</dbReference>
<evidence type="ECO:0000256" key="4">
    <source>
        <dbReference type="ARBA" id="ARBA00023139"/>
    </source>
</evidence>
<dbReference type="RefSeq" id="WP_344912291.1">
    <property type="nucleotide sequence ID" value="NZ_BAAAYO010000010.1"/>
</dbReference>
<evidence type="ECO:0000313" key="8">
    <source>
        <dbReference type="Proteomes" id="UP001589619"/>
    </source>
</evidence>
<organism evidence="7 8">
    <name type="scientific">Paenibacillus hodogayensis</name>
    <dbReference type="NCBI Taxonomy" id="279208"/>
    <lineage>
        <taxon>Bacteria</taxon>
        <taxon>Bacillati</taxon>
        <taxon>Bacillota</taxon>
        <taxon>Bacilli</taxon>
        <taxon>Bacillales</taxon>
        <taxon>Paenibacillaceae</taxon>
        <taxon>Paenibacillus</taxon>
    </lineage>
</organism>
<keyword evidence="2 6" id="KW-0732">Signal</keyword>
<keyword evidence="5" id="KW-0449">Lipoprotein</keyword>
<evidence type="ECO:0000313" key="7">
    <source>
        <dbReference type="EMBL" id="MFB9751608.1"/>
    </source>
</evidence>
<evidence type="ECO:0000256" key="6">
    <source>
        <dbReference type="SAM" id="SignalP"/>
    </source>
</evidence>
<comment type="caution">
    <text evidence="7">The sequence shown here is derived from an EMBL/GenBank/DDBJ whole genome shotgun (WGS) entry which is preliminary data.</text>
</comment>
<evidence type="ECO:0000256" key="5">
    <source>
        <dbReference type="ARBA" id="ARBA00023288"/>
    </source>
</evidence>
<keyword evidence="3" id="KW-0472">Membrane</keyword>
<dbReference type="InterPro" id="IPR006059">
    <property type="entry name" value="SBP"/>
</dbReference>
<reference evidence="7 8" key="1">
    <citation type="submission" date="2024-09" db="EMBL/GenBank/DDBJ databases">
        <authorList>
            <person name="Sun Q."/>
            <person name="Mori K."/>
        </authorList>
    </citation>
    <scope>NUCLEOTIDE SEQUENCE [LARGE SCALE GENOMIC DNA]</scope>
    <source>
        <strain evidence="7 8">JCM 12520</strain>
    </source>
</reference>
<evidence type="ECO:0000256" key="1">
    <source>
        <dbReference type="ARBA" id="ARBA00022475"/>
    </source>
</evidence>
<evidence type="ECO:0000256" key="2">
    <source>
        <dbReference type="ARBA" id="ARBA00022729"/>
    </source>
</evidence>
<dbReference type="EMBL" id="JBHMAG010000007">
    <property type="protein sequence ID" value="MFB9751608.1"/>
    <property type="molecule type" value="Genomic_DNA"/>
</dbReference>
<dbReference type="PANTHER" id="PTHR43649">
    <property type="entry name" value="ARABINOSE-BINDING PROTEIN-RELATED"/>
    <property type="match status" value="1"/>
</dbReference>
<evidence type="ECO:0000256" key="3">
    <source>
        <dbReference type="ARBA" id="ARBA00023136"/>
    </source>
</evidence>
<feature type="signal peptide" evidence="6">
    <location>
        <begin position="1"/>
        <end position="21"/>
    </location>
</feature>
<protein>
    <submittedName>
        <fullName evidence="7">Extracellular solute-binding protein</fullName>
    </submittedName>
</protein>
<dbReference type="SUPFAM" id="SSF53850">
    <property type="entry name" value="Periplasmic binding protein-like II"/>
    <property type="match status" value="1"/>
</dbReference>
<name>A0ABV5VTL7_9BACL</name>
<dbReference type="InterPro" id="IPR050490">
    <property type="entry name" value="Bact_solute-bd_prot1"/>
</dbReference>
<dbReference type="Proteomes" id="UP001589619">
    <property type="component" value="Unassembled WGS sequence"/>
</dbReference>
<accession>A0ABV5VTL7</accession>
<keyword evidence="1" id="KW-1003">Cell membrane</keyword>